<feature type="domain" description="CBS" evidence="12">
    <location>
        <begin position="230"/>
        <end position="289"/>
    </location>
</feature>
<dbReference type="PANTHER" id="PTHR43099">
    <property type="entry name" value="UPF0053 PROTEIN YRKA"/>
    <property type="match status" value="1"/>
</dbReference>
<proteinExistence type="inferred from homology"/>
<comment type="subcellular location">
    <subcellularLocation>
        <location evidence="1">Cell membrane</location>
        <topology evidence="1">Multi-pass membrane protein</topology>
    </subcellularLocation>
</comment>
<sequence>MFTVDDTTLSILKILSVFILVFANGFFVAAEFSLVAVRRSRVAELVAQKRTNAAALHKTLDNLDANLAATQLGITISSLALGWIGEPALAHLIEPLLQILPGTWALTGSHVIAIIISFAIITTLHIVLGELAPKSLALQRSELTALWVVRPLNVFLFLLKPAIVFLNGLGNWLLRRVGLNGESGEGSLHSAEELKLLVAASGEAGLLHEAQQEVANRIFNLGDRSISDCMTPRPEIIWIDADDTEEDILESIRECRHEQLVVSRGSVDNVIGVVGKRDMLDQILDKKKLDPLALVQEVPFIHESLPVLKVFERFKERPTRMAVVVNEYGTIEGIVTQADLLEAIAGDIAIEDEEPEVTVREDGSLLMDGMMPVDEAFDVLQLGEKPEDGDFHTLAGFALYKLGRIPAAGDYFDWNGWRFEIIDMDGMRIDKLLLKQFQKN</sequence>
<evidence type="ECO:0000256" key="11">
    <source>
        <dbReference type="SAM" id="Phobius"/>
    </source>
</evidence>
<dbReference type="InterPro" id="IPR046342">
    <property type="entry name" value="CBS_dom_sf"/>
</dbReference>
<dbReference type="CDD" id="cd04590">
    <property type="entry name" value="CBS_pair_CorC_HlyC_assoc"/>
    <property type="match status" value="1"/>
</dbReference>
<dbReference type="InterPro" id="IPR000644">
    <property type="entry name" value="CBS_dom"/>
</dbReference>
<dbReference type="Proteomes" id="UP001418637">
    <property type="component" value="Unassembled WGS sequence"/>
</dbReference>
<feature type="transmembrane region" description="Helical" evidence="11">
    <location>
        <begin position="152"/>
        <end position="174"/>
    </location>
</feature>
<keyword evidence="7 9" id="KW-0129">CBS domain</keyword>
<keyword evidence="3" id="KW-1003">Cell membrane</keyword>
<dbReference type="PANTHER" id="PTHR43099:SF2">
    <property type="entry name" value="UPF0053 PROTEIN YRKA"/>
    <property type="match status" value="1"/>
</dbReference>
<evidence type="ECO:0000259" key="13">
    <source>
        <dbReference type="PROSITE" id="PS51846"/>
    </source>
</evidence>
<feature type="domain" description="CBS" evidence="12">
    <location>
        <begin position="294"/>
        <end position="350"/>
    </location>
</feature>
<dbReference type="InterPro" id="IPR036318">
    <property type="entry name" value="FAD-bd_PCMH-like_sf"/>
</dbReference>
<evidence type="ECO:0000256" key="1">
    <source>
        <dbReference type="ARBA" id="ARBA00004651"/>
    </source>
</evidence>
<evidence type="ECO:0000256" key="5">
    <source>
        <dbReference type="ARBA" id="ARBA00022737"/>
    </source>
</evidence>
<keyword evidence="8 10" id="KW-0472">Membrane</keyword>
<dbReference type="SUPFAM" id="SSF56176">
    <property type="entry name" value="FAD-binding/transporter-associated domain-like"/>
    <property type="match status" value="1"/>
</dbReference>
<dbReference type="InterPro" id="IPR005170">
    <property type="entry name" value="Transptr-assoc_dom"/>
</dbReference>
<evidence type="ECO:0000256" key="3">
    <source>
        <dbReference type="ARBA" id="ARBA00022475"/>
    </source>
</evidence>
<evidence type="ECO:0000313" key="14">
    <source>
        <dbReference type="EMBL" id="MEN3931158.1"/>
    </source>
</evidence>
<reference evidence="14 15" key="1">
    <citation type="submission" date="2024-04" db="EMBL/GenBank/DDBJ databases">
        <title>A novel species isolated from cricket.</title>
        <authorList>
            <person name="Wang H.-C."/>
        </authorList>
    </citation>
    <scope>NUCLEOTIDE SEQUENCE [LARGE SCALE GENOMIC DNA]</scope>
    <source>
        <strain evidence="14 15">WL0021</strain>
    </source>
</reference>
<protein>
    <submittedName>
        <fullName evidence="14">Hemolysin family protein</fullName>
    </submittedName>
</protein>
<comment type="similarity">
    <text evidence="2">Belongs to the UPF0053 family. Hemolysin C subfamily.</text>
</comment>
<dbReference type="Pfam" id="PF01595">
    <property type="entry name" value="CNNM"/>
    <property type="match status" value="1"/>
</dbReference>
<evidence type="ECO:0000313" key="15">
    <source>
        <dbReference type="Proteomes" id="UP001418637"/>
    </source>
</evidence>
<evidence type="ECO:0000256" key="6">
    <source>
        <dbReference type="ARBA" id="ARBA00022989"/>
    </source>
</evidence>
<evidence type="ECO:0000256" key="7">
    <source>
        <dbReference type="ARBA" id="ARBA00023122"/>
    </source>
</evidence>
<dbReference type="InterPro" id="IPR002550">
    <property type="entry name" value="CNNM"/>
</dbReference>
<dbReference type="Pfam" id="PF00571">
    <property type="entry name" value="CBS"/>
    <property type="match status" value="2"/>
</dbReference>
<keyword evidence="4 10" id="KW-0812">Transmembrane</keyword>
<feature type="transmembrane region" description="Helical" evidence="11">
    <location>
        <begin position="12"/>
        <end position="37"/>
    </location>
</feature>
<dbReference type="InterPro" id="IPR051676">
    <property type="entry name" value="UPF0053_domain"/>
</dbReference>
<accession>A0ABV0BJM8</accession>
<feature type="domain" description="CNNM transmembrane" evidence="13">
    <location>
        <begin position="6"/>
        <end position="211"/>
    </location>
</feature>
<dbReference type="RefSeq" id="WP_346337197.1">
    <property type="nucleotide sequence ID" value="NZ_JBBYXI010000003.1"/>
</dbReference>
<dbReference type="Gene3D" id="3.10.580.10">
    <property type="entry name" value="CBS-domain"/>
    <property type="match status" value="1"/>
</dbReference>
<name>A0ABV0BJM8_9HYPH</name>
<keyword evidence="15" id="KW-1185">Reference proteome</keyword>
<evidence type="ECO:0000256" key="10">
    <source>
        <dbReference type="PROSITE-ProRule" id="PRU01193"/>
    </source>
</evidence>
<evidence type="ECO:0000256" key="8">
    <source>
        <dbReference type="ARBA" id="ARBA00023136"/>
    </source>
</evidence>
<dbReference type="PROSITE" id="PS51846">
    <property type="entry name" value="CNNM"/>
    <property type="match status" value="1"/>
</dbReference>
<dbReference type="InterPro" id="IPR044751">
    <property type="entry name" value="Ion_transp-like_CBS"/>
</dbReference>
<dbReference type="Pfam" id="PF03471">
    <property type="entry name" value="CorC_HlyC"/>
    <property type="match status" value="1"/>
</dbReference>
<organism evidence="14 15">
    <name type="scientific">Hohaiivirga grylli</name>
    <dbReference type="NCBI Taxonomy" id="3133970"/>
    <lineage>
        <taxon>Bacteria</taxon>
        <taxon>Pseudomonadati</taxon>
        <taxon>Pseudomonadota</taxon>
        <taxon>Alphaproteobacteria</taxon>
        <taxon>Hyphomicrobiales</taxon>
        <taxon>Methylobacteriaceae</taxon>
        <taxon>Hohaiivirga</taxon>
    </lineage>
</organism>
<feature type="transmembrane region" description="Helical" evidence="11">
    <location>
        <begin position="111"/>
        <end position="132"/>
    </location>
</feature>
<evidence type="ECO:0000256" key="2">
    <source>
        <dbReference type="ARBA" id="ARBA00006446"/>
    </source>
</evidence>
<dbReference type="SMART" id="SM00116">
    <property type="entry name" value="CBS"/>
    <property type="match status" value="2"/>
</dbReference>
<evidence type="ECO:0000259" key="12">
    <source>
        <dbReference type="PROSITE" id="PS51371"/>
    </source>
</evidence>
<dbReference type="EMBL" id="JBBYXI010000003">
    <property type="protein sequence ID" value="MEN3931158.1"/>
    <property type="molecule type" value="Genomic_DNA"/>
</dbReference>
<keyword evidence="6 10" id="KW-1133">Transmembrane helix</keyword>
<dbReference type="SUPFAM" id="SSF54631">
    <property type="entry name" value="CBS-domain pair"/>
    <property type="match status" value="1"/>
</dbReference>
<evidence type="ECO:0000256" key="4">
    <source>
        <dbReference type="ARBA" id="ARBA00022692"/>
    </source>
</evidence>
<keyword evidence="5" id="KW-0677">Repeat</keyword>
<comment type="caution">
    <text evidence="14">The sequence shown here is derived from an EMBL/GenBank/DDBJ whole genome shotgun (WGS) entry which is preliminary data.</text>
</comment>
<dbReference type="PROSITE" id="PS51371">
    <property type="entry name" value="CBS"/>
    <property type="match status" value="2"/>
</dbReference>
<dbReference type="InterPro" id="IPR016169">
    <property type="entry name" value="FAD-bd_PCMH_sub2"/>
</dbReference>
<dbReference type="Gene3D" id="3.30.465.10">
    <property type="match status" value="1"/>
</dbReference>
<gene>
    <name evidence="14" type="ORF">WJT86_08815</name>
</gene>
<evidence type="ECO:0000256" key="9">
    <source>
        <dbReference type="PROSITE-ProRule" id="PRU00703"/>
    </source>
</evidence>
<dbReference type="SMART" id="SM01091">
    <property type="entry name" value="CorC_HlyC"/>
    <property type="match status" value="1"/>
</dbReference>